<dbReference type="Pfam" id="PF11991">
    <property type="entry name" value="Trp_DMAT"/>
    <property type="match status" value="1"/>
</dbReference>
<dbReference type="SFLD" id="SFLDS00036">
    <property type="entry name" value="Aromatic_Prenyltransferase"/>
    <property type="match status" value="1"/>
</dbReference>
<dbReference type="InterPro" id="IPR033964">
    <property type="entry name" value="ABBA"/>
</dbReference>
<evidence type="ECO:0000256" key="2">
    <source>
        <dbReference type="ARBA" id="ARBA00022679"/>
    </source>
</evidence>
<accession>A0A194V4P7</accession>
<dbReference type="Proteomes" id="UP000078576">
    <property type="component" value="Unassembled WGS sequence"/>
</dbReference>
<keyword evidence="2" id="KW-0808">Transferase</keyword>
<feature type="binding site" evidence="3">
    <location>
        <position position="134"/>
    </location>
    <ligand>
        <name>L-tryptophan</name>
        <dbReference type="ChEBI" id="CHEBI:57912"/>
    </ligand>
</feature>
<dbReference type="GO" id="GO:0016765">
    <property type="term" value="F:transferase activity, transferring alkyl or aryl (other than methyl) groups"/>
    <property type="evidence" value="ECO:0007669"/>
    <property type="project" value="InterPro"/>
</dbReference>
<feature type="binding site" evidence="3">
    <location>
        <position position="233"/>
    </location>
    <ligand>
        <name>dimethylallyl diphosphate</name>
        <dbReference type="ChEBI" id="CHEBI:57623"/>
    </ligand>
</feature>
<dbReference type="EMBL" id="KN714721">
    <property type="protein sequence ID" value="KUI58884.1"/>
    <property type="molecule type" value="Genomic_DNA"/>
</dbReference>
<dbReference type="GO" id="GO:0009820">
    <property type="term" value="P:alkaloid metabolic process"/>
    <property type="evidence" value="ECO:0007669"/>
    <property type="project" value="InterPro"/>
</dbReference>
<feature type="binding site" evidence="3">
    <location>
        <position position="149"/>
    </location>
    <ligand>
        <name>dimethylallyl diphosphate</name>
        <dbReference type="ChEBI" id="CHEBI:57623"/>
    </ligand>
</feature>
<evidence type="ECO:0000256" key="1">
    <source>
        <dbReference type="ARBA" id="ARBA00010209"/>
    </source>
</evidence>
<keyword evidence="5" id="KW-1185">Reference proteome</keyword>
<feature type="binding site" evidence="3">
    <location>
        <position position="300"/>
    </location>
    <ligand>
        <name>dimethylallyl diphosphate</name>
        <dbReference type="ChEBI" id="CHEBI:57623"/>
    </ligand>
</feature>
<reference evidence="5" key="1">
    <citation type="submission" date="2014-12" db="EMBL/GenBank/DDBJ databases">
        <title>Genome Sequence of Valsa Canker Pathogens Uncovers a Specific Adaption of Colonization on Woody Bark.</title>
        <authorList>
            <person name="Yin Z."/>
            <person name="Liu H."/>
            <person name="Gao X."/>
            <person name="Li Z."/>
            <person name="Song N."/>
            <person name="Ke X."/>
            <person name="Dai Q."/>
            <person name="Wu Y."/>
            <person name="Sun Y."/>
            <person name="Xu J.-R."/>
            <person name="Kang Z.K."/>
            <person name="Wang L."/>
            <person name="Huang L."/>
        </authorList>
    </citation>
    <scope>NUCLEOTIDE SEQUENCE [LARGE SCALE GENOMIC DNA]</scope>
    <source>
        <strain evidence="5">SXYL134</strain>
    </source>
</reference>
<evidence type="ECO:0000256" key="3">
    <source>
        <dbReference type="PIRSR" id="PIRSR000509-1"/>
    </source>
</evidence>
<dbReference type="InterPro" id="IPR012148">
    <property type="entry name" value="ABBA_DMATS-like"/>
</dbReference>
<evidence type="ECO:0000313" key="4">
    <source>
        <dbReference type="EMBL" id="KUI58884.1"/>
    </source>
</evidence>
<feature type="binding site" evidence="3">
    <location>
        <position position="231"/>
    </location>
    <ligand>
        <name>dimethylallyl diphosphate</name>
        <dbReference type="ChEBI" id="CHEBI:57623"/>
    </ligand>
</feature>
<comment type="similarity">
    <text evidence="1">Belongs to the tryptophan dimethylallyltransferase family.</text>
</comment>
<name>A0A194V4P7_CYTMA</name>
<proteinExistence type="inferred from homology"/>
<protein>
    <submittedName>
        <fullName evidence="4">4-O-dimethylallyl-L-tyrosine synthase</fullName>
    </submittedName>
</protein>
<dbReference type="NCBIfam" id="TIGR03429">
    <property type="entry name" value="arom_pren_DMATS"/>
    <property type="match status" value="1"/>
</dbReference>
<organism evidence="4 5">
    <name type="scientific">Cytospora mali</name>
    <name type="common">Apple Valsa canker fungus</name>
    <name type="synonym">Valsa mali</name>
    <dbReference type="NCBI Taxonomy" id="578113"/>
    <lineage>
        <taxon>Eukaryota</taxon>
        <taxon>Fungi</taxon>
        <taxon>Dikarya</taxon>
        <taxon>Ascomycota</taxon>
        <taxon>Pezizomycotina</taxon>
        <taxon>Sordariomycetes</taxon>
        <taxon>Sordariomycetidae</taxon>
        <taxon>Diaporthales</taxon>
        <taxon>Cytosporaceae</taxon>
        <taxon>Cytospora</taxon>
    </lineage>
</organism>
<feature type="binding site" evidence="3">
    <location>
        <position position="302"/>
    </location>
    <ligand>
        <name>dimethylallyl diphosphate</name>
        <dbReference type="ChEBI" id="CHEBI:57623"/>
    </ligand>
</feature>
<evidence type="ECO:0000313" key="5">
    <source>
        <dbReference type="Proteomes" id="UP000078576"/>
    </source>
</evidence>
<sequence>MQLSVANSWNPLKGFVKSLIALLFQNDAISSWWGDGQQSQTASKSLCPSTAAFLRVDSDHQNHFAQLDCHARYWWTSSGHALAILLEKAGYPTHAQHQLLEFVRAITPSLGFGHAPGREQRWKSFMTDDHTPIELSWDWRTGCSLPKIRFSIEPVGIDAGTHIDPNNQYAASRLLETMARLLPESDMEWLGHFQKQLNNIEVMAGIDPIEGHRSREFYGFDLNEDGSIMSKAYFFPGFKAKATRQSNFDVIVDTIKTAPNCTPGKLQALQIFQEYVYDTSSPLLEMDMLAIDLVDSAEPRFKIYFRVRDTSFAFVREIMSLGNRIHTPELNRGLEELRRLYHALLGRLDTADDKLPADDVQLPAKDHRTAGILYNVEFKYGSKNPKVKAYLPVRHYARSEKAIISALTAHLKSTESSTGSPRTTIINYTNALKTILQVILCSFSSLNNNAYFETSITNMLLAHERRWRPVVECTHTSAVL</sequence>
<feature type="binding site" evidence="3">
    <location>
        <position position="390"/>
    </location>
    <ligand>
        <name>dimethylallyl diphosphate</name>
        <dbReference type="ChEBI" id="CHEBI:57623"/>
    </ligand>
</feature>
<dbReference type="AlphaFoldDB" id="A0A194V4P7"/>
<dbReference type="CDD" id="cd13929">
    <property type="entry name" value="PT-DMATS_CymD"/>
    <property type="match status" value="1"/>
</dbReference>
<dbReference type="PANTHER" id="PTHR40627:SF4">
    <property type="entry name" value="PRENYLTRANSFERASE ASQH1-RELATED"/>
    <property type="match status" value="1"/>
</dbReference>
<dbReference type="PIRSF" id="PIRSF000509">
    <property type="entry name" value="Trp_DMAT"/>
    <property type="match status" value="1"/>
</dbReference>
<dbReference type="PANTHER" id="PTHR40627">
    <property type="entry name" value="INDOLE PRENYLTRANSFERASE TDIB-RELATED"/>
    <property type="match status" value="1"/>
</dbReference>
<feature type="binding site" evidence="3">
    <location>
        <position position="304"/>
    </location>
    <ligand>
        <name>dimethylallyl diphosphate</name>
        <dbReference type="ChEBI" id="CHEBI:57623"/>
    </ligand>
</feature>
<dbReference type="OrthoDB" id="5392033at2759"/>
<gene>
    <name evidence="4" type="ORF">VP1G_06190</name>
</gene>
<dbReference type="InterPro" id="IPR017795">
    <property type="entry name" value="ABBA_NscD-like"/>
</dbReference>